<dbReference type="FunFam" id="2.60.40.10:FF:000940">
    <property type="entry name" value="Muscle M-line assembly protein unc-89"/>
    <property type="match status" value="1"/>
</dbReference>
<feature type="domain" description="Ig-like" evidence="13">
    <location>
        <begin position="1344"/>
        <end position="1433"/>
    </location>
</feature>
<dbReference type="CDD" id="cd00063">
    <property type="entry name" value="FN3"/>
    <property type="match status" value="2"/>
</dbReference>
<feature type="domain" description="Ig-like" evidence="13">
    <location>
        <begin position="1537"/>
        <end position="1627"/>
    </location>
</feature>
<dbReference type="InterPro" id="IPR000219">
    <property type="entry name" value="DH_dom"/>
</dbReference>
<dbReference type="Pfam" id="PF07679">
    <property type="entry name" value="I-set"/>
    <property type="match status" value="21"/>
</dbReference>
<feature type="domain" description="Ig-like" evidence="13">
    <location>
        <begin position="1247"/>
        <end position="1339"/>
    </location>
</feature>
<proteinExistence type="inferred from homology"/>
<evidence type="ECO:0000256" key="2">
    <source>
        <dbReference type="ARBA" id="ARBA00006692"/>
    </source>
</evidence>
<feature type="domain" description="Ig-like" evidence="13">
    <location>
        <begin position="665"/>
        <end position="755"/>
    </location>
</feature>
<evidence type="ECO:0000256" key="6">
    <source>
        <dbReference type="ARBA" id="ARBA00022840"/>
    </source>
</evidence>
<evidence type="ECO:0000256" key="8">
    <source>
        <dbReference type="ARBA" id="ARBA00023319"/>
    </source>
</evidence>
<dbReference type="Gene3D" id="3.30.200.20">
    <property type="entry name" value="Phosphorylase Kinase, domain 1"/>
    <property type="match status" value="2"/>
</dbReference>
<dbReference type="Pfam" id="PF15262">
    <property type="entry name" value="DUF4592"/>
    <property type="match status" value="1"/>
</dbReference>
<dbReference type="InterPro" id="IPR028030">
    <property type="entry name" value="DUF4592"/>
</dbReference>
<dbReference type="InterPro" id="IPR013098">
    <property type="entry name" value="Ig_I-set"/>
</dbReference>
<dbReference type="FunFam" id="2.60.40.10:FF:002377">
    <property type="entry name" value="Muscle M-line assembly protein unc-89"/>
    <property type="match status" value="1"/>
</dbReference>
<dbReference type="SMART" id="SM00409">
    <property type="entry name" value="IG"/>
    <property type="match status" value="21"/>
</dbReference>
<dbReference type="Gene3D" id="1.10.510.10">
    <property type="entry name" value="Transferase(Phosphotransferase) domain 1"/>
    <property type="match status" value="2"/>
</dbReference>
<dbReference type="FunFam" id="2.60.40.10:FF:001036">
    <property type="entry name" value="Muscle M-line assembly protein unc-89"/>
    <property type="match status" value="1"/>
</dbReference>
<keyword evidence="8" id="KW-0393">Immunoglobulin domain</keyword>
<evidence type="ECO:0000256" key="5">
    <source>
        <dbReference type="ARBA" id="ARBA00022741"/>
    </source>
</evidence>
<feature type="compositionally biased region" description="Low complexity" evidence="9">
    <location>
        <begin position="34"/>
        <end position="57"/>
    </location>
</feature>
<feature type="region of interest" description="Disordered" evidence="9">
    <location>
        <begin position="1"/>
        <end position="57"/>
    </location>
</feature>
<dbReference type="FunFam" id="3.30.200.20:FF:000620">
    <property type="entry name" value="Putative unc-89"/>
    <property type="match status" value="1"/>
</dbReference>
<dbReference type="FunFam" id="2.60.40.10:FF:000080">
    <property type="entry name" value="Myosin light chain kinase, smooth muscle"/>
    <property type="match status" value="1"/>
</dbReference>
<feature type="compositionally biased region" description="Polar residues" evidence="9">
    <location>
        <begin position="1"/>
        <end position="26"/>
    </location>
</feature>
<evidence type="ECO:0000259" key="14">
    <source>
        <dbReference type="PROSITE" id="PS50853"/>
    </source>
</evidence>
<feature type="domain" description="Ig-like" evidence="13">
    <location>
        <begin position="1632"/>
        <end position="1723"/>
    </location>
</feature>
<comment type="similarity">
    <text evidence="2">Belongs to the protein kinase superfamily. CAMK Ser/Thr protein kinase family.</text>
</comment>
<dbReference type="SMART" id="SM00060">
    <property type="entry name" value="FN3"/>
    <property type="match status" value="2"/>
</dbReference>
<dbReference type="OrthoDB" id="6371610at2759"/>
<feature type="domain" description="Ig-like" evidence="13">
    <location>
        <begin position="1729"/>
        <end position="1820"/>
    </location>
</feature>
<dbReference type="InterPro" id="IPR003961">
    <property type="entry name" value="FN3_dom"/>
</dbReference>
<dbReference type="Pfam" id="PF22697">
    <property type="entry name" value="SOS1_NGEF_PH"/>
    <property type="match status" value="1"/>
</dbReference>
<dbReference type="FunFam" id="2.30.29.30:FF:000519">
    <property type="entry name" value="Muscle M-line assembly protein unc-89-like Protein"/>
    <property type="match status" value="1"/>
</dbReference>
<dbReference type="Gene3D" id="1.20.900.10">
    <property type="entry name" value="Dbl homology (DH) domain"/>
    <property type="match status" value="1"/>
</dbReference>
<evidence type="ECO:0000256" key="4">
    <source>
        <dbReference type="ARBA" id="ARBA00022737"/>
    </source>
</evidence>
<dbReference type="PANTHER" id="PTHR47633:SF3">
    <property type="entry name" value="STRIATED MUSCLE PREFERENTIALLY EXPRESSED PROTEIN KINASE"/>
    <property type="match status" value="1"/>
</dbReference>
<dbReference type="EMBL" id="GDIQ01050438">
    <property type="protein sequence ID" value="JAN44299.1"/>
    <property type="molecule type" value="Transcribed_RNA"/>
</dbReference>
<dbReference type="Pfam" id="PF00041">
    <property type="entry name" value="fn3"/>
    <property type="match status" value="2"/>
</dbReference>
<evidence type="ECO:0000256" key="7">
    <source>
        <dbReference type="ARBA" id="ARBA00023157"/>
    </source>
</evidence>
<accession>A0A0N8AK22</accession>
<feature type="domain" description="Ig-like" evidence="13">
    <location>
        <begin position="963"/>
        <end position="1053"/>
    </location>
</feature>
<feature type="domain" description="Ig-like" evidence="13">
    <location>
        <begin position="2675"/>
        <end position="2764"/>
    </location>
</feature>
<sequence>MAGRQQNSFLSSMVNELKQKTSSMNQTSSEHEQQMSSSSSSIRTSVTSSSASYSTATVEGQNLAEIYATLQEQFTGSSSCISQSTTTQYVSSHLDLGIGEDEESTALLDNSAAKHKMAVRPQRKRRSESRQRDGNQGDGDSVAVSSETNYSQNDIQIGSTVKKVKPSADEEDQAAAEAKQKGYRRTRSGKHLVAVDPVAKREAVVKELVETEEEFVTDMEHVVNVYYRQMDHPSTPRKVSDQRDALFGPFKQIQEFHKSVLLEGLKYYANEPQKLGRTFLRLERDFDKHAQYYGDEPKSQELLREDKHLRDFFEEYSHRIGDNKRLSEYLKLPIQRINDFQVLLQDLISHSRELREDTKDLQKAHEFMLALPQRLSDSKFIENLSGYKGNIHKLGRLLRHSWWTVTDSRGRARERYLFLFKARILVTKVRRVTDDRNLFLLKDIIRLPDVEVKVRQGEGDSCSFDLVHSDPRFVRYPLNLRCTAGQSIHDDWLREIRSYAAHAIALQEHVEDDLQVDGPGETDNEADDPVPAPPTRPTHLLKPVTTASSDSAGPQDSAQIAKKIKDLIHLKAISPSVPQPISLQSPVAEKASPGETELHRSDSVDSVQRGSVSVRSASQASLSEYQSLASLRESDPPSDASDATLFASMADGIPEMAAEPLPGRPRFSRTIRGNFCEPGEKATFDCALEVDAPAQVTWLRNNKPLDDRFADRIQTVSKGRKHSLQMMNCRLDDSGLYTVVAANEDGSATCSASLVVQVLTPEERETMAQQKCPVFLVVLHDTELIEGTSVRFMVKVKGEPIPSIEFRKDGKKMVESDRIKVISEQSATGFYELVICQVTQADAGEYTCKALNRFGEAMSTAKVTVTSENAVFDLLGNQGLLAPGEKPEFQWYKDGAAYDPEERFKVTYEDEADTLALVFQHVKPEDAGLYTCVAATSSGKISCSAELTVQGAVHHLLREPEPPTITMGLTDTEVSCGGSAMLELKFKGFPKPKMVWTKSNGEEVKAGGRFRFLFEDEETIALIIKNVDHSDAGLYTVTATNDLGQVTTEGRLLVKAPPKFKKKMQDMACMTDEPFKMSVEVEGSPLPELKWYKDGQMIIESERIKVVKESEDTFSLLIEKVTIEDSGSYSVVASNSLGQMSEFWQMVANAPPAFIKQLLKTCEVDESESITFQVQVEGNPMPEVKWVKDGREVKNDRNAVIIKQEGNVHSLTVNGIKRGDSGKYACVITNTHGAKEDTSDLKVRCKPEITQSLKDTEAKAGDKDVSFVLKADAYPEPKIKWFIDEMEITEERKEFSCDSDPKTGTYSLVIKEMKSELSGKFTAQVSNALGTAKSSAVLSVQYPPKVEETLKDICIEEGKSATLKIKCVGLPEPTVTWTKEGVEVVADARIKIQKAADSTYSLTLDKCVIQDQGLYGVKFANALGQVSASCNLSVDAKPKILSDNLTVKEVYEEEEIIYEVRASGQPKPQAQWTLNNETIVKSERIDISETTDTYTLKINKAAMTDGGNYAIKLSNRLGEETKNTSVTVKSLAELRVPKILQGLSDTTASKGQQLELKVRIRGQPNPEVEWFKDGEALKDNKDYILSQDEVENTYTLVLPVAHESHAGNYTVKASNEHGFDESSATLTIVMKPELIHEPEVKVEYYEETNIEVKVTAHPKSKVKWLKDGIQIKSTTSERISITCEEGSNVYKLSIQETVAEDEGTYSFVATNKEGETRGDIKLSVHSEAPTFSNKPKSCFAKAGQTAKFEGSVQGIPAPTISWQKADEVIVESERFKMESAEDGKFSLTISDVQESDYAEYTVKATSAVGEASTAAELTMTSEPPTFLGDKLPVATKVNEGEPLKLTVKVGGSPLPEVKWYKDGHELIPDERMIITLLPDGTAELEIASADPAKDSGQYKMVAVNPTGEVSTETAVDVKKLPKKGTIDEALPSTTTAVEGEPLKLVARVSGHPKPEVKWLKDGRPIRPGSNNAILSHLPDGTVSLEIEVAKLEDAGKYSLVVTNELGESECDTAVEIQQAPSAPQFVSPLFAVKGTEGFPVRMEAKVKGFPFPAITWMKDGKKLKHFTGEASKKPEPDGSVRLSIALADPSDAGEYTALARNSFGEAKTSAKMEVRPRKSDGPEVAASVLTGPRDAFVDEGSPIKLVAIIGGNPIPDVVWTLNDEPVDESRCLITVDGDKIILEVEKADKKIDEGEYEIGVSNELGTAASKAKVTVKKIFSAPSFTQRFSDLQQLPGYDCKFMAKISGLPKPTIVWTLNGEEIAESEKYKMKRDGDICVLFVRDCAPERAGRYACIATNSEGEDRCEGELEVVDKIEKKEKEEAPHFLKRIGDCEVYEGMTAKFTACASGFPEPEHEWFRNGQKLSAGGRVKMDKEGNGLLRLTIKFVEEADVGQYSLRVFNRSGEATCSAELSFDTLECRPKKPVGDQYADFDKFRNSGAPVPLPDRPIIHLIHDRFLTLSWKPSVPIGPRIPVTYHIEMCESPDGDWQKVRSGIKGCSCDIRNLDPYRDYRFRIRVENQYGVSDPSPHNSTNRDKLYLEPIARKRFLEPGDTYNPDTSSYFPKDFDLDRPPHDGYTHAPRFLRQETDAQYGIKNQSASLFWYVYGYPKPTVKFFFNDEAIEMGGRYDFSYLRNGQLTLFVNRMLDRDAGIYEAVATNPFGEARQRIKLEVAEHPRFITRPEENIFITRKPGRLQCRITGYPECEVKWYKDWLPVAPSSRIKMQHILPDTYILVIDDVISKDEGLYSVVGRNVAGAVSASAMIHVEDNEDEFAYRTYHRGRNVKAKQVDNNRIFGDYYDLGDELGRGTQGVTYHSVERSTGRSLAAKIMTGTGFDLRSRMMSEMDVMNQLSHQRLVRLIDAYETKDSFTLVSELAGGGDLVDAVTRRPHITESEIAHYIRQVLEGLSHMHSHGIAHLGLTPGDLFLTRPDGDELKIGDFGLARRIYSNKLTPLDYGMPEFVAPETANGEGVGFPADMWSVGVITYLFLSGISPFRGETDRDTLRRVQAGQINFDPEAFSNISSEATDFVTKLLVFKADGRLTLEEALKHPWLKQADRRFATDGPGAHHIPTERLKTYYERHYRDWYGNASCRTWYRRRPLSGAFTHPSCMVYPPGEEYTPRQTPEPPRRPSIKNEMKSFEHPGIDSGLSSSESHYQYGPDTYLLQLRDVDFPVRLRQYMKVAGNRSASFAMRMQDNDYALPMIYERRRFTDLMDEQIDDEARRARRQFRYANDTGPLQYYHPNRRLKNELGVRDEAHTEADAMLEMKRNGHVPFMREKPRTLAMVENQPVQFSCMAVGEPQPSVQWFKGDLLILPDHRITISYSADTGVSILKFEPAHSYDCGVYKAVARNKVGQTVAKARLVMGDIPMAPDSPEATDISDTEILLRWKVPRQDGNSTVLCYSLQQKESASNEWSDVADNIDHEFFLVRNLSPSTEYQFRLAARNKFGWSDRSISSESVSTKEADSPKVTVTRAMKYLQQLTESGQQLFMDAAGPIDASPASDYTVEMEEMKKPVKTTPPTDDLKFIAEINRGRFSLIAKCADKEGNRMYAAKIVKKDGDSLQEMNILRGLCHERIVSLYQAYESGEFLVSVMEKLQGIDVLTCLSQRHEYTENMVVSIISQVLDGLQYLHWRGLSHLDLQPDNVLLMSARSIDVKLCDFGCAQHTSKLGGTMAPVDRSYLPFTAPEILNEEPAFPQSDIWSLGVLTYVLLSGVSPFSGENDEETKQNITYVRFRFEPLYKEISMEATRFIMLVFKRAPSKRPTTEECLEHRWFQPSEHMLKKRERASFLGNRLKAYADEYHQQRSQQATKCEELLSSFGLGFGRSTSCETDIFTTY</sequence>
<dbReference type="PROSITE" id="PS50010">
    <property type="entry name" value="DH_2"/>
    <property type="match status" value="1"/>
</dbReference>
<dbReference type="GO" id="GO:0030154">
    <property type="term" value="P:cell differentiation"/>
    <property type="evidence" value="ECO:0007669"/>
    <property type="project" value="UniProtKB-ARBA"/>
</dbReference>
<feature type="domain" description="Ig-like" evidence="13">
    <location>
        <begin position="2023"/>
        <end position="2113"/>
    </location>
</feature>
<dbReference type="CDD" id="cd13325">
    <property type="entry name" value="PH_unc89"/>
    <property type="match status" value="1"/>
</dbReference>
<dbReference type="FunFam" id="2.60.40.10:FF:000802">
    <property type="entry name" value="Muscle M-line assembly protein unc-89"/>
    <property type="match status" value="1"/>
</dbReference>
<dbReference type="FunFam" id="2.60.40.10:FF:000107">
    <property type="entry name" value="Myosin, light chain kinase a"/>
    <property type="match status" value="2"/>
</dbReference>
<dbReference type="PANTHER" id="PTHR47633">
    <property type="entry name" value="IMMUNOGLOBULIN"/>
    <property type="match status" value="1"/>
</dbReference>
<dbReference type="SUPFAM" id="SSF48726">
    <property type="entry name" value="Immunoglobulin"/>
    <property type="match status" value="21"/>
</dbReference>
<dbReference type="FunFam" id="2.60.40.10:FF:000873">
    <property type="entry name" value="Muscle M-line assembly protein unc-89"/>
    <property type="match status" value="1"/>
</dbReference>
<evidence type="ECO:0000313" key="15">
    <source>
        <dbReference type="EMBL" id="JAN44299.1"/>
    </source>
</evidence>
<feature type="domain" description="Ig-like" evidence="13">
    <location>
        <begin position="773"/>
        <end position="866"/>
    </location>
</feature>
<evidence type="ECO:0000256" key="3">
    <source>
        <dbReference type="ARBA" id="ARBA00022490"/>
    </source>
</evidence>
<dbReference type="InterPro" id="IPR001849">
    <property type="entry name" value="PH_domain"/>
</dbReference>
<dbReference type="PROSITE" id="PS50011">
    <property type="entry name" value="PROTEIN_KINASE_DOM"/>
    <property type="match status" value="2"/>
</dbReference>
<feature type="domain" description="Ig-like" evidence="13">
    <location>
        <begin position="1438"/>
        <end position="1527"/>
    </location>
</feature>
<dbReference type="InterPro" id="IPR036179">
    <property type="entry name" value="Ig-like_dom_sf"/>
</dbReference>
<feature type="compositionally biased region" description="Acidic residues" evidence="9">
    <location>
        <begin position="514"/>
        <end position="528"/>
    </location>
</feature>
<dbReference type="Gene3D" id="2.60.40.10">
    <property type="entry name" value="Immunoglobulins"/>
    <property type="match status" value="23"/>
</dbReference>
<keyword evidence="6" id="KW-0067">ATP-binding</keyword>
<dbReference type="FunFam" id="2.60.40.10:FF:000032">
    <property type="entry name" value="palladin isoform X1"/>
    <property type="match status" value="3"/>
</dbReference>
<dbReference type="InterPro" id="IPR055251">
    <property type="entry name" value="SOS1_NGEF_PH"/>
</dbReference>
<dbReference type="Pfam" id="PF00621">
    <property type="entry name" value="RhoGEF"/>
    <property type="match status" value="1"/>
</dbReference>
<feature type="domain" description="Ig-like" evidence="13">
    <location>
        <begin position="885"/>
        <end position="948"/>
    </location>
</feature>
<dbReference type="GO" id="GO:0005524">
    <property type="term" value="F:ATP binding"/>
    <property type="evidence" value="ECO:0007669"/>
    <property type="project" value="UniProtKB-KW"/>
</dbReference>
<dbReference type="GO" id="GO:0005085">
    <property type="term" value="F:guanyl-nucleotide exchange factor activity"/>
    <property type="evidence" value="ECO:0007669"/>
    <property type="project" value="InterPro"/>
</dbReference>
<dbReference type="Gene3D" id="2.30.29.30">
    <property type="entry name" value="Pleckstrin-homology domain (PH domain)/Phosphotyrosine-binding domain (PTB)"/>
    <property type="match status" value="1"/>
</dbReference>
<comment type="subcellular location">
    <subcellularLocation>
        <location evidence="1">Cytoplasm</location>
        <location evidence="1">Myofibril</location>
        <location evidence="1">Sarcomere</location>
        <location evidence="1">A band</location>
    </subcellularLocation>
</comment>
<feature type="domain" description="Ig-like" evidence="13">
    <location>
        <begin position="2324"/>
        <end position="2413"/>
    </location>
</feature>
<dbReference type="GO" id="GO:0040017">
    <property type="term" value="P:positive regulation of locomotion"/>
    <property type="evidence" value="ECO:0007669"/>
    <property type="project" value="UniProtKB-ARBA"/>
</dbReference>
<feature type="region of interest" description="Disordered" evidence="9">
    <location>
        <begin position="106"/>
        <end position="188"/>
    </location>
</feature>
<dbReference type="GO" id="GO:0009653">
    <property type="term" value="P:anatomical structure morphogenesis"/>
    <property type="evidence" value="ECO:0007669"/>
    <property type="project" value="UniProtKB-ARBA"/>
</dbReference>
<keyword evidence="5" id="KW-0547">Nucleotide-binding</keyword>
<dbReference type="InterPro" id="IPR011993">
    <property type="entry name" value="PH-like_dom_sf"/>
</dbReference>
<evidence type="ECO:0000259" key="11">
    <source>
        <dbReference type="PROSITE" id="PS50010"/>
    </source>
</evidence>
<feature type="domain" description="DH" evidence="11">
    <location>
        <begin position="200"/>
        <end position="378"/>
    </location>
</feature>
<dbReference type="PROSITE" id="PS50853">
    <property type="entry name" value="FN3"/>
    <property type="match status" value="2"/>
</dbReference>
<feature type="domain" description="Ig-like" evidence="13">
    <location>
        <begin position="3273"/>
        <end position="3358"/>
    </location>
</feature>
<dbReference type="InterPro" id="IPR000719">
    <property type="entry name" value="Prot_kinase_dom"/>
</dbReference>
<dbReference type="InterPro" id="IPR003598">
    <property type="entry name" value="Ig_sub2"/>
</dbReference>
<dbReference type="FunFam" id="1.10.510.10:FF:000803">
    <property type="entry name" value="Muscle M-line assembly protein unc-89"/>
    <property type="match status" value="1"/>
</dbReference>
<dbReference type="SUPFAM" id="SSF48065">
    <property type="entry name" value="DBL homology domain (DH-domain)"/>
    <property type="match status" value="1"/>
</dbReference>
<name>A0A0N8AK22_9CRUS</name>
<dbReference type="EMBL" id="GDIQ01085923">
    <property type="protein sequence ID" value="JAN08814.1"/>
    <property type="molecule type" value="Transcribed_RNA"/>
</dbReference>
<feature type="domain" description="Protein kinase" evidence="12">
    <location>
        <begin position="2798"/>
        <end position="3052"/>
    </location>
</feature>
<feature type="compositionally biased region" description="Basic residues" evidence="9">
    <location>
        <begin position="113"/>
        <end position="127"/>
    </location>
</feature>
<dbReference type="FunFam" id="2.60.40.10:FF:001381">
    <property type="entry name" value="Uncharacterized protein, isoform C"/>
    <property type="match status" value="1"/>
</dbReference>
<feature type="domain" description="Ig-like" evidence="13">
    <location>
        <begin position="1152"/>
        <end position="1242"/>
    </location>
</feature>
<evidence type="ECO:0000259" key="10">
    <source>
        <dbReference type="PROSITE" id="PS50003"/>
    </source>
</evidence>
<dbReference type="PROSITE" id="PS50003">
    <property type="entry name" value="PH_DOMAIN"/>
    <property type="match status" value="1"/>
</dbReference>
<dbReference type="GO" id="GO:0004672">
    <property type="term" value="F:protein kinase activity"/>
    <property type="evidence" value="ECO:0007669"/>
    <property type="project" value="InterPro"/>
</dbReference>
<feature type="domain" description="Fibronectin type-III" evidence="14">
    <location>
        <begin position="2444"/>
        <end position="2535"/>
    </location>
</feature>
<keyword evidence="4" id="KW-0677">Repeat</keyword>
<feature type="region of interest" description="Disordered" evidence="9">
    <location>
        <begin position="514"/>
        <end position="557"/>
    </location>
</feature>
<dbReference type="SMART" id="SM00233">
    <property type="entry name" value="PH"/>
    <property type="match status" value="1"/>
</dbReference>
<dbReference type="SUPFAM" id="SSF56112">
    <property type="entry name" value="Protein kinase-like (PK-like)"/>
    <property type="match status" value="2"/>
</dbReference>
<feature type="domain" description="PH" evidence="10">
    <location>
        <begin position="390"/>
        <end position="501"/>
    </location>
</feature>
<feature type="compositionally biased region" description="Polar residues" evidence="9">
    <location>
        <begin position="143"/>
        <end position="159"/>
    </location>
</feature>
<dbReference type="PROSITE" id="PS50835">
    <property type="entry name" value="IG_LIKE"/>
    <property type="match status" value="20"/>
</dbReference>
<feature type="region of interest" description="Disordered" evidence="9">
    <location>
        <begin position="578"/>
        <end position="619"/>
    </location>
</feature>
<feature type="domain" description="Ig-like" evidence="13">
    <location>
        <begin position="2122"/>
        <end position="2214"/>
    </location>
</feature>
<evidence type="ECO:0000259" key="12">
    <source>
        <dbReference type="PROSITE" id="PS50011"/>
    </source>
</evidence>
<dbReference type="FunFam" id="2.60.40.10:FF:000145">
    <property type="entry name" value="Myosin light chain kinase, smooth muscle"/>
    <property type="match status" value="2"/>
</dbReference>
<dbReference type="SMART" id="SM00325">
    <property type="entry name" value="RhoGEF"/>
    <property type="match status" value="1"/>
</dbReference>
<dbReference type="InterPro" id="IPR007110">
    <property type="entry name" value="Ig-like_dom"/>
</dbReference>
<reference evidence="15" key="1">
    <citation type="submission" date="2015-10" db="EMBL/GenBank/DDBJ databases">
        <title>EvidentialGene: Evidence-directed Construction of Complete mRNA Transcriptomes without Genomes.</title>
        <authorList>
            <person name="Gilbert D.G."/>
        </authorList>
    </citation>
    <scope>NUCLEOTIDE SEQUENCE</scope>
</reference>
<dbReference type="CDD" id="cd00160">
    <property type="entry name" value="RhoGEF"/>
    <property type="match status" value="1"/>
</dbReference>
<dbReference type="SUPFAM" id="SSF50729">
    <property type="entry name" value="PH domain-like"/>
    <property type="match status" value="1"/>
</dbReference>
<feature type="domain" description="Fibronectin type-III" evidence="14">
    <location>
        <begin position="3370"/>
        <end position="3464"/>
    </location>
</feature>
<keyword evidence="7" id="KW-1015">Disulfide bond</keyword>
<feature type="domain" description="Ig-like" evidence="13">
    <location>
        <begin position="1921"/>
        <end position="2017"/>
    </location>
</feature>
<dbReference type="FunFam" id="1.20.900.10:FF:000033">
    <property type="entry name" value="Muscle M-line assembly protein unc-89-like Protein"/>
    <property type="match status" value="1"/>
</dbReference>
<dbReference type="FunFam" id="1.10.510.10:FF:000681">
    <property type="entry name" value="Muscle M-line assembly protein unc-89-like Protein"/>
    <property type="match status" value="1"/>
</dbReference>
<dbReference type="GO" id="GO:0031672">
    <property type="term" value="C:A band"/>
    <property type="evidence" value="ECO:0007669"/>
    <property type="project" value="UniProtKB-SubCell"/>
</dbReference>
<dbReference type="SUPFAM" id="SSF49265">
    <property type="entry name" value="Fibronectin type III"/>
    <property type="match status" value="2"/>
</dbReference>
<dbReference type="InterPro" id="IPR013783">
    <property type="entry name" value="Ig-like_fold"/>
</dbReference>
<evidence type="ECO:0000259" key="13">
    <source>
        <dbReference type="PROSITE" id="PS50835"/>
    </source>
</evidence>
<dbReference type="InterPro" id="IPR036116">
    <property type="entry name" value="FN3_sf"/>
</dbReference>
<feature type="domain" description="Protein kinase" evidence="12">
    <location>
        <begin position="3524"/>
        <end position="3774"/>
    </location>
</feature>
<dbReference type="FunFam" id="2.60.40.10:FF:000425">
    <property type="entry name" value="Myosin light chain kinase"/>
    <property type="match status" value="2"/>
</dbReference>
<feature type="domain" description="Ig-like" evidence="13">
    <location>
        <begin position="1058"/>
        <end position="1136"/>
    </location>
</feature>
<dbReference type="SMART" id="SM00408">
    <property type="entry name" value="IGc2"/>
    <property type="match status" value="20"/>
</dbReference>
<feature type="compositionally biased region" description="Polar residues" evidence="9">
    <location>
        <begin position="545"/>
        <end position="557"/>
    </location>
</feature>
<dbReference type="FunFam" id="2.60.40.10:FF:000796">
    <property type="entry name" value="Muscle M-line assembly protein unc-89"/>
    <property type="match status" value="1"/>
</dbReference>
<dbReference type="InterPro" id="IPR011009">
    <property type="entry name" value="Kinase-like_dom_sf"/>
</dbReference>
<organism evidence="15">
    <name type="scientific">Daphnia magna</name>
    <dbReference type="NCBI Taxonomy" id="35525"/>
    <lineage>
        <taxon>Eukaryota</taxon>
        <taxon>Metazoa</taxon>
        <taxon>Ecdysozoa</taxon>
        <taxon>Arthropoda</taxon>
        <taxon>Crustacea</taxon>
        <taxon>Branchiopoda</taxon>
        <taxon>Diplostraca</taxon>
        <taxon>Cladocera</taxon>
        <taxon>Anomopoda</taxon>
        <taxon>Daphniidae</taxon>
        <taxon>Daphnia</taxon>
    </lineage>
</organism>
<feature type="compositionally biased region" description="Polar residues" evidence="9">
    <location>
        <begin position="604"/>
        <end position="619"/>
    </location>
</feature>
<dbReference type="FunFam" id="2.60.40.10:FF:000345">
    <property type="entry name" value="Muscle M-line assembly protein unc-89"/>
    <property type="match status" value="3"/>
</dbReference>
<dbReference type="EMBL" id="GDIQ01029297">
    <property type="protein sequence ID" value="JAN65440.1"/>
    <property type="molecule type" value="Transcribed_RNA"/>
</dbReference>
<keyword evidence="3" id="KW-0963">Cytoplasm</keyword>
<feature type="domain" description="Ig-like" evidence="13">
    <location>
        <begin position="2222"/>
        <end position="2310"/>
    </location>
</feature>
<dbReference type="InterPro" id="IPR003599">
    <property type="entry name" value="Ig_sub"/>
</dbReference>
<dbReference type="InterPro" id="IPR035899">
    <property type="entry name" value="DBL_dom_sf"/>
</dbReference>
<dbReference type="GO" id="GO:0045989">
    <property type="term" value="P:positive regulation of striated muscle contraction"/>
    <property type="evidence" value="ECO:0007669"/>
    <property type="project" value="UniProtKB-ARBA"/>
</dbReference>
<feature type="domain" description="Ig-like" evidence="13">
    <location>
        <begin position="1824"/>
        <end position="1916"/>
    </location>
</feature>
<evidence type="ECO:0000256" key="1">
    <source>
        <dbReference type="ARBA" id="ARBA00004161"/>
    </source>
</evidence>
<protein>
    <submittedName>
        <fullName evidence="15">Muscle M-line assembly protein unc-89</fullName>
    </submittedName>
</protein>
<dbReference type="Pfam" id="PF00069">
    <property type="entry name" value="Pkinase"/>
    <property type="match status" value="2"/>
</dbReference>
<dbReference type="GO" id="GO:0060298">
    <property type="term" value="P:positive regulation of sarcomere organization"/>
    <property type="evidence" value="ECO:0007669"/>
    <property type="project" value="UniProtKB-ARBA"/>
</dbReference>
<evidence type="ECO:0000256" key="9">
    <source>
        <dbReference type="SAM" id="MobiDB-lite"/>
    </source>
</evidence>